<reference evidence="1 2" key="1">
    <citation type="submission" date="2016-07" db="EMBL/GenBank/DDBJ databases">
        <title>Comparative genomics of the entomopathogenic fungus Beauveria bassiana.</title>
        <authorList>
            <person name="Valero Jimenez C.A."/>
            <person name="Zwaan B.J."/>
            <person name="Van Kan J.A."/>
            <person name="Takken W."/>
            <person name="Debets A.J."/>
            <person name="Schoustra S.E."/>
            <person name="Koenraadt C.J."/>
        </authorList>
    </citation>
    <scope>NUCLEOTIDE SEQUENCE [LARGE SCALE GENOMIC DNA]</scope>
    <source>
        <strain evidence="1 2">ARSEF 8028</strain>
    </source>
</reference>
<sequence length="103" mass="11781">MFGQWPSSPEGPAHMVWRDYSDREIYAGARASAANSAALLINPKKDWESEEQYPRWRVSFQAFMAISAENPEASRARAPFNPTFFFLRPWSHGFGQLLNATAW</sequence>
<evidence type="ECO:0000313" key="2">
    <source>
        <dbReference type="Proteomes" id="UP000237441"/>
    </source>
</evidence>
<evidence type="ECO:0000313" key="1">
    <source>
        <dbReference type="EMBL" id="PQK11820.1"/>
    </source>
</evidence>
<dbReference type="AlphaFoldDB" id="A0A2S7Y6P0"/>
<protein>
    <submittedName>
        <fullName evidence="1">Uncharacterized protein</fullName>
    </submittedName>
</protein>
<proteinExistence type="predicted"/>
<dbReference type="EMBL" id="JRHA01000003">
    <property type="protein sequence ID" value="PQK11820.1"/>
    <property type="molecule type" value="Genomic_DNA"/>
</dbReference>
<dbReference type="Proteomes" id="UP000237441">
    <property type="component" value="Unassembled WGS sequence"/>
</dbReference>
<comment type="caution">
    <text evidence="1">The sequence shown here is derived from an EMBL/GenBank/DDBJ whole genome shotgun (WGS) entry which is preliminary data.</text>
</comment>
<accession>A0A2S7Y6P0</accession>
<name>A0A2S7Y6P0_BEABA</name>
<gene>
    <name evidence="1" type="ORF">BB8028_0003g04440</name>
</gene>
<organism evidence="1 2">
    <name type="scientific">Beauveria bassiana</name>
    <name type="common">White muscardine disease fungus</name>
    <name type="synonym">Tritirachium shiotae</name>
    <dbReference type="NCBI Taxonomy" id="176275"/>
    <lineage>
        <taxon>Eukaryota</taxon>
        <taxon>Fungi</taxon>
        <taxon>Dikarya</taxon>
        <taxon>Ascomycota</taxon>
        <taxon>Pezizomycotina</taxon>
        <taxon>Sordariomycetes</taxon>
        <taxon>Hypocreomycetidae</taxon>
        <taxon>Hypocreales</taxon>
        <taxon>Cordycipitaceae</taxon>
        <taxon>Beauveria</taxon>
    </lineage>
</organism>